<evidence type="ECO:0000256" key="1">
    <source>
        <dbReference type="ARBA" id="ARBA00001974"/>
    </source>
</evidence>
<reference evidence="8" key="1">
    <citation type="submission" date="2020-11" db="EMBL/GenBank/DDBJ databases">
        <authorList>
            <consortium name="DOE Joint Genome Institute"/>
            <person name="Ahrendt S."/>
            <person name="Riley R."/>
            <person name="Andreopoulos W."/>
            <person name="Labutti K."/>
            <person name="Pangilinan J."/>
            <person name="Ruiz-Duenas F.J."/>
            <person name="Barrasa J.M."/>
            <person name="Sanchez-Garcia M."/>
            <person name="Camarero S."/>
            <person name="Miyauchi S."/>
            <person name="Serrano A."/>
            <person name="Linde D."/>
            <person name="Babiker R."/>
            <person name="Drula E."/>
            <person name="Ayuso-Fernandez I."/>
            <person name="Pacheco R."/>
            <person name="Padilla G."/>
            <person name="Ferreira P."/>
            <person name="Barriuso J."/>
            <person name="Kellner H."/>
            <person name="Castanera R."/>
            <person name="Alfaro M."/>
            <person name="Ramirez L."/>
            <person name="Pisabarro A.G."/>
            <person name="Kuo A."/>
            <person name="Tritt A."/>
            <person name="Lipzen A."/>
            <person name="He G."/>
            <person name="Yan M."/>
            <person name="Ng V."/>
            <person name="Cullen D."/>
            <person name="Martin F."/>
            <person name="Rosso M.-N."/>
            <person name="Henrissat B."/>
            <person name="Hibbett D."/>
            <person name="Martinez A.T."/>
            <person name="Grigoriev I.V."/>
        </authorList>
    </citation>
    <scope>NUCLEOTIDE SEQUENCE</scope>
    <source>
        <strain evidence="8">MF-IS2</strain>
    </source>
</reference>
<dbReference type="PROSITE" id="PS00624">
    <property type="entry name" value="GMC_OXRED_2"/>
    <property type="match status" value="1"/>
</dbReference>
<keyword evidence="6" id="KW-0560">Oxidoreductase</keyword>
<proteinExistence type="inferred from homology"/>
<dbReference type="Pfam" id="PF00732">
    <property type="entry name" value="GMC_oxred_N"/>
    <property type="match status" value="1"/>
</dbReference>
<dbReference type="InterPro" id="IPR012132">
    <property type="entry name" value="GMC_OxRdtase"/>
</dbReference>
<evidence type="ECO:0000256" key="2">
    <source>
        <dbReference type="ARBA" id="ARBA00010790"/>
    </source>
</evidence>
<dbReference type="InterPro" id="IPR027424">
    <property type="entry name" value="Glucose_Oxidase_domain_2"/>
</dbReference>
<dbReference type="GO" id="GO:0016614">
    <property type="term" value="F:oxidoreductase activity, acting on CH-OH group of donors"/>
    <property type="evidence" value="ECO:0007669"/>
    <property type="project" value="InterPro"/>
</dbReference>
<keyword evidence="4" id="KW-0285">Flavoprotein</keyword>
<sequence>MFAQALVNNQNSTGLNFQHALDLSDGNVERHVGVASNALDASNNTRCSAVCGYVTPFINRRPNLHIITQATVSRVEWDDVKKDGLLVARRVEYYVDGDSAPRYADVNAGGGGEVVIAAGTLGSPKVMELSGVGNAT</sequence>
<protein>
    <recommendedName>
        <fullName evidence="7">Glucose-methanol-choline oxidoreductase N-terminal domain-containing protein</fullName>
    </recommendedName>
</protein>
<keyword evidence="5" id="KW-0274">FAD</keyword>
<evidence type="ECO:0000313" key="9">
    <source>
        <dbReference type="Proteomes" id="UP000807342"/>
    </source>
</evidence>
<keyword evidence="9" id="KW-1185">Reference proteome</keyword>
<dbReference type="AlphaFoldDB" id="A0A9P5X2H7"/>
<dbReference type="InterPro" id="IPR000172">
    <property type="entry name" value="GMC_OxRdtase_N"/>
</dbReference>
<dbReference type="PANTHER" id="PTHR11552">
    <property type="entry name" value="GLUCOSE-METHANOL-CHOLINE GMC OXIDOREDUCTASE"/>
    <property type="match status" value="1"/>
</dbReference>
<evidence type="ECO:0000259" key="7">
    <source>
        <dbReference type="PROSITE" id="PS00624"/>
    </source>
</evidence>
<dbReference type="Proteomes" id="UP000807342">
    <property type="component" value="Unassembled WGS sequence"/>
</dbReference>
<comment type="cofactor">
    <cofactor evidence="1">
        <name>FAD</name>
        <dbReference type="ChEBI" id="CHEBI:57692"/>
    </cofactor>
</comment>
<dbReference type="InterPro" id="IPR036188">
    <property type="entry name" value="FAD/NAD-bd_sf"/>
</dbReference>
<feature type="domain" description="Glucose-methanol-choline oxidoreductase N-terminal" evidence="7">
    <location>
        <begin position="119"/>
        <end position="133"/>
    </location>
</feature>
<dbReference type="EMBL" id="MU151455">
    <property type="protein sequence ID" value="KAF9443598.1"/>
    <property type="molecule type" value="Genomic_DNA"/>
</dbReference>
<organism evidence="8 9">
    <name type="scientific">Macrolepiota fuliginosa MF-IS2</name>
    <dbReference type="NCBI Taxonomy" id="1400762"/>
    <lineage>
        <taxon>Eukaryota</taxon>
        <taxon>Fungi</taxon>
        <taxon>Dikarya</taxon>
        <taxon>Basidiomycota</taxon>
        <taxon>Agaricomycotina</taxon>
        <taxon>Agaricomycetes</taxon>
        <taxon>Agaricomycetidae</taxon>
        <taxon>Agaricales</taxon>
        <taxon>Agaricineae</taxon>
        <taxon>Agaricaceae</taxon>
        <taxon>Macrolepiota</taxon>
    </lineage>
</organism>
<dbReference type="OrthoDB" id="269227at2759"/>
<dbReference type="GO" id="GO:0050660">
    <property type="term" value="F:flavin adenine dinucleotide binding"/>
    <property type="evidence" value="ECO:0007669"/>
    <property type="project" value="InterPro"/>
</dbReference>
<comment type="similarity">
    <text evidence="2">Belongs to the GMC oxidoreductase family.</text>
</comment>
<evidence type="ECO:0000256" key="3">
    <source>
        <dbReference type="ARBA" id="ARBA00011245"/>
    </source>
</evidence>
<evidence type="ECO:0000313" key="8">
    <source>
        <dbReference type="EMBL" id="KAF9443598.1"/>
    </source>
</evidence>
<evidence type="ECO:0000256" key="6">
    <source>
        <dbReference type="ARBA" id="ARBA00023002"/>
    </source>
</evidence>
<dbReference type="Gene3D" id="4.10.450.10">
    <property type="entry name" value="Glucose Oxidase, domain 2"/>
    <property type="match status" value="1"/>
</dbReference>
<name>A0A9P5X2H7_9AGAR</name>
<dbReference type="Gene3D" id="3.50.50.60">
    <property type="entry name" value="FAD/NAD(P)-binding domain"/>
    <property type="match status" value="1"/>
</dbReference>
<dbReference type="Gene3D" id="3.30.560.10">
    <property type="entry name" value="Glucose Oxidase, domain 3"/>
    <property type="match status" value="1"/>
</dbReference>
<gene>
    <name evidence="8" type="ORF">P691DRAFT_403359</name>
</gene>
<comment type="caution">
    <text evidence="8">The sequence shown here is derived from an EMBL/GenBank/DDBJ whole genome shotgun (WGS) entry which is preliminary data.</text>
</comment>
<accession>A0A9P5X2H7</accession>
<evidence type="ECO:0000256" key="4">
    <source>
        <dbReference type="ARBA" id="ARBA00022630"/>
    </source>
</evidence>
<dbReference type="SUPFAM" id="SSF51905">
    <property type="entry name" value="FAD/NAD(P)-binding domain"/>
    <property type="match status" value="1"/>
</dbReference>
<comment type="subunit">
    <text evidence="3">Monomer.</text>
</comment>
<dbReference type="PANTHER" id="PTHR11552:SF147">
    <property type="entry name" value="CHOLINE DEHYDROGENASE, MITOCHONDRIAL"/>
    <property type="match status" value="1"/>
</dbReference>
<evidence type="ECO:0000256" key="5">
    <source>
        <dbReference type="ARBA" id="ARBA00022827"/>
    </source>
</evidence>